<protein>
    <submittedName>
        <fullName evidence="2">Type 4a pilus biogenesis protein PilO</fullName>
    </submittedName>
</protein>
<dbReference type="Gene3D" id="1.10.287.540">
    <property type="entry name" value="Helix hairpin bin"/>
    <property type="match status" value="1"/>
</dbReference>
<dbReference type="Proteomes" id="UP000640333">
    <property type="component" value="Unassembled WGS sequence"/>
</dbReference>
<dbReference type="EMBL" id="JADEYS010000001">
    <property type="protein sequence ID" value="MBE9395851.1"/>
    <property type="molecule type" value="Genomic_DNA"/>
</dbReference>
<dbReference type="PANTHER" id="PTHR39555:SF1">
    <property type="entry name" value="TYPE IV PILUS INNER MEMBRANE COMPONENT PILO"/>
    <property type="match status" value="1"/>
</dbReference>
<evidence type="ECO:0000256" key="1">
    <source>
        <dbReference type="SAM" id="Phobius"/>
    </source>
</evidence>
<dbReference type="PIRSF" id="PIRSF016482">
    <property type="entry name" value="PilO"/>
    <property type="match status" value="1"/>
</dbReference>
<reference evidence="2" key="1">
    <citation type="submission" date="2020-10" db="EMBL/GenBank/DDBJ databases">
        <title>Bacterium isolated from coastal waters sediment.</title>
        <authorList>
            <person name="Chen R.-J."/>
            <person name="Lu D.-C."/>
            <person name="Zhu K.-L."/>
            <person name="Du Z.-J."/>
        </authorList>
    </citation>
    <scope>NUCLEOTIDE SEQUENCE</scope>
    <source>
        <strain evidence="2">N1Y112</strain>
    </source>
</reference>
<dbReference type="GO" id="GO:0043107">
    <property type="term" value="P:type IV pilus-dependent motility"/>
    <property type="evidence" value="ECO:0007669"/>
    <property type="project" value="InterPro"/>
</dbReference>
<gene>
    <name evidence="2" type="primary">pilO</name>
    <name evidence="2" type="ORF">IOQ59_01110</name>
</gene>
<dbReference type="Gene3D" id="3.30.70.60">
    <property type="match status" value="1"/>
</dbReference>
<dbReference type="PANTHER" id="PTHR39555">
    <property type="entry name" value="FIMBRIAL ASSEMBLY PROTEIN PILO-LIKE PROTEIN-RELATED"/>
    <property type="match status" value="1"/>
</dbReference>
<dbReference type="GO" id="GO:0043683">
    <property type="term" value="P:type IV pilus assembly"/>
    <property type="evidence" value="ECO:0007669"/>
    <property type="project" value="InterPro"/>
</dbReference>
<feature type="transmembrane region" description="Helical" evidence="1">
    <location>
        <begin position="32"/>
        <end position="51"/>
    </location>
</feature>
<name>A0A8J7K8P3_9GAMM</name>
<keyword evidence="3" id="KW-1185">Reference proteome</keyword>
<keyword evidence="1" id="KW-0812">Transmembrane</keyword>
<dbReference type="Pfam" id="PF04350">
    <property type="entry name" value="PilO"/>
    <property type="match status" value="1"/>
</dbReference>
<evidence type="ECO:0000313" key="3">
    <source>
        <dbReference type="Proteomes" id="UP000640333"/>
    </source>
</evidence>
<organism evidence="2 3">
    <name type="scientific">Pontibacterium sinense</name>
    <dbReference type="NCBI Taxonomy" id="2781979"/>
    <lineage>
        <taxon>Bacteria</taxon>
        <taxon>Pseudomonadati</taxon>
        <taxon>Pseudomonadota</taxon>
        <taxon>Gammaproteobacteria</taxon>
        <taxon>Oceanospirillales</taxon>
        <taxon>Oceanospirillaceae</taxon>
        <taxon>Pontibacterium</taxon>
    </lineage>
</organism>
<dbReference type="AlphaFoldDB" id="A0A8J7K8P3"/>
<proteinExistence type="predicted"/>
<comment type="caution">
    <text evidence="2">The sequence shown here is derived from an EMBL/GenBank/DDBJ whole genome shotgun (WGS) entry which is preliminary data.</text>
</comment>
<sequence>MKADGLKNAFKGFDVNNLDFATAGSWPVGAKVITYLLVFGAILAAGLHFYVTDKTNQLDREVRKEVELKQIYETKSFEVANLDALRKQMADVEGRFAEMLRQLPTQNEVPGLLDDITRIGRESGLDIELIELQDEKKSQFYIELPIKITVGGTYHQMGQFVSGVAAIPRIVTLHDYKIIPAENGRLQMNISARTYRYDDTQ</sequence>
<dbReference type="RefSeq" id="WP_193951409.1">
    <property type="nucleotide sequence ID" value="NZ_JADEYS010000001.1"/>
</dbReference>
<keyword evidence="1" id="KW-1133">Transmembrane helix</keyword>
<keyword evidence="1" id="KW-0472">Membrane</keyword>
<dbReference type="InterPro" id="IPR007445">
    <property type="entry name" value="PilO"/>
</dbReference>
<accession>A0A8J7K8P3</accession>
<dbReference type="InterPro" id="IPR014717">
    <property type="entry name" value="Transl_elong_EF1B/ribsomal_bS6"/>
</dbReference>
<evidence type="ECO:0000313" key="2">
    <source>
        <dbReference type="EMBL" id="MBE9395851.1"/>
    </source>
</evidence>